<feature type="chain" id="PRO_5040225007" evidence="2">
    <location>
        <begin position="19"/>
        <end position="341"/>
    </location>
</feature>
<comment type="caution">
    <text evidence="3">The sequence shown here is derived from an EMBL/GenBank/DDBJ whole genome shotgun (WGS) entry which is preliminary data.</text>
</comment>
<evidence type="ECO:0000313" key="5">
    <source>
        <dbReference type="Proteomes" id="UP000755667"/>
    </source>
</evidence>
<evidence type="ECO:0000256" key="1">
    <source>
        <dbReference type="ARBA" id="ARBA00022729"/>
    </source>
</evidence>
<keyword evidence="1 2" id="KW-0732">Signal</keyword>
<dbReference type="Proteomes" id="UP000755667">
    <property type="component" value="Unassembled WGS sequence"/>
</dbReference>
<keyword evidence="6" id="KW-1185">Reference proteome</keyword>
<evidence type="ECO:0000256" key="2">
    <source>
        <dbReference type="SAM" id="SignalP"/>
    </source>
</evidence>
<dbReference type="RefSeq" id="WP_085632499.1">
    <property type="nucleotide sequence ID" value="NZ_JAFBWU010000022.1"/>
</dbReference>
<dbReference type="Proteomes" id="UP000809440">
    <property type="component" value="Unassembled WGS sequence"/>
</dbReference>
<dbReference type="PANTHER" id="PTHR30006">
    <property type="entry name" value="THIAMINE-BINDING PERIPLASMIC PROTEIN-RELATED"/>
    <property type="match status" value="1"/>
</dbReference>
<gene>
    <name evidence="3" type="ORF">JQX41_21875</name>
    <name evidence="4" type="ORF">JQX48_21895</name>
</gene>
<name>A0A9Q2P015_9RHOB</name>
<reference evidence="3 6" key="1">
    <citation type="submission" date="2021-01" db="EMBL/GenBank/DDBJ databases">
        <title>Diatom-associated Roseobacters Show Island Model of Population Structure.</title>
        <authorList>
            <person name="Qu L."/>
            <person name="Feng X."/>
            <person name="Chen Y."/>
            <person name="Li L."/>
            <person name="Wang X."/>
            <person name="Hu Z."/>
            <person name="Wang H."/>
            <person name="Luo H."/>
        </authorList>
    </citation>
    <scope>NUCLEOTIDE SEQUENCE</scope>
    <source>
        <strain evidence="4 6">CC28-63</strain>
        <strain evidence="3">CC28-69</strain>
    </source>
</reference>
<dbReference type="Gene3D" id="3.40.190.10">
    <property type="entry name" value="Periplasmic binding protein-like II"/>
    <property type="match status" value="2"/>
</dbReference>
<dbReference type="PANTHER" id="PTHR30006:SF25">
    <property type="entry name" value="PHOSPHOGLYCERATE TRANSPORT REGULATORY PROTEIN PGTC"/>
    <property type="match status" value="1"/>
</dbReference>
<dbReference type="GO" id="GO:0030288">
    <property type="term" value="C:outer membrane-bounded periplasmic space"/>
    <property type="evidence" value="ECO:0007669"/>
    <property type="project" value="TreeGrafter"/>
</dbReference>
<dbReference type="EMBL" id="JAFBXE010000022">
    <property type="protein sequence ID" value="MBM2414963.1"/>
    <property type="molecule type" value="Genomic_DNA"/>
</dbReference>
<evidence type="ECO:0000313" key="6">
    <source>
        <dbReference type="Proteomes" id="UP000809440"/>
    </source>
</evidence>
<evidence type="ECO:0000313" key="4">
    <source>
        <dbReference type="EMBL" id="MBM2419634.1"/>
    </source>
</evidence>
<dbReference type="Pfam" id="PF13531">
    <property type="entry name" value="SBP_bac_11"/>
    <property type="match status" value="1"/>
</dbReference>
<feature type="signal peptide" evidence="2">
    <location>
        <begin position="1"/>
        <end position="18"/>
    </location>
</feature>
<proteinExistence type="predicted"/>
<dbReference type="OrthoDB" id="8673316at2"/>
<dbReference type="EMBL" id="JAFBXF010000022">
    <property type="protein sequence ID" value="MBM2419634.1"/>
    <property type="molecule type" value="Genomic_DNA"/>
</dbReference>
<dbReference type="SUPFAM" id="SSF53850">
    <property type="entry name" value="Periplasmic binding protein-like II"/>
    <property type="match status" value="1"/>
</dbReference>
<organism evidence="3 5">
    <name type="scientific">Marivita cryptomonadis</name>
    <dbReference type="NCBI Taxonomy" id="505252"/>
    <lineage>
        <taxon>Bacteria</taxon>
        <taxon>Pseudomonadati</taxon>
        <taxon>Pseudomonadota</taxon>
        <taxon>Alphaproteobacteria</taxon>
        <taxon>Rhodobacterales</taxon>
        <taxon>Roseobacteraceae</taxon>
        <taxon>Marivita</taxon>
    </lineage>
</organism>
<dbReference type="GeneID" id="62642698"/>
<accession>A0A9Q2P015</accession>
<dbReference type="AlphaFoldDB" id="A0A9Q2P015"/>
<sequence length="341" mass="37676">MRHACLAIFLSLFTTMLAALEIEDHRFFPGTGERVLKVISTADLEVFAPYLAAFQSSQPGLSIDYTVVSSAELYRAIRNGAAFDLALSSAMDLQFQLANDGFAKSHRSEATTALPDWARWRDLIFAFTAEPAVVVLSTQRFQGLYLPTTRQELVTLLREYPERFEGSVGTYDVRDSGLGYLFATQEARSTDAYWRLSEVMGRLNPQLYCCSGQMIDDVAEGRLALAYNVLGSYAAERLARDSGGRVQILGMQDFTNVILRTAIIPEGAQETAGAGALIDMLARLGQRDVPGDWPLPPLGQTGADNVVDFGPIRLGPALMVYLDPLNRRAFLTEWENALEQR</sequence>
<protein>
    <submittedName>
        <fullName evidence="3">ABC transporter substrate-binding protein</fullName>
    </submittedName>
</protein>
<evidence type="ECO:0000313" key="3">
    <source>
        <dbReference type="EMBL" id="MBM2414963.1"/>
    </source>
</evidence>